<dbReference type="Proteomes" id="UP000615234">
    <property type="component" value="Unassembled WGS sequence"/>
</dbReference>
<dbReference type="Pfam" id="PF13509">
    <property type="entry name" value="S1_2"/>
    <property type="match status" value="2"/>
</dbReference>
<dbReference type="SUPFAM" id="SSF50249">
    <property type="entry name" value="Nucleic acid-binding proteins"/>
    <property type="match status" value="1"/>
</dbReference>
<feature type="domain" description="S1 motif" evidence="2">
    <location>
        <begin position="146"/>
        <end position="207"/>
    </location>
</feature>
<dbReference type="SMART" id="SM00316">
    <property type="entry name" value="S1"/>
    <property type="match status" value="2"/>
</dbReference>
<dbReference type="InterPro" id="IPR039566">
    <property type="entry name" value="CvfB_S1_st"/>
</dbReference>
<dbReference type="RefSeq" id="WP_186847798.1">
    <property type="nucleotide sequence ID" value="NZ_JACOOX010000005.1"/>
</dbReference>
<evidence type="ECO:0000313" key="3">
    <source>
        <dbReference type="EMBL" id="MBC5663135.1"/>
    </source>
</evidence>
<dbReference type="InterPro" id="IPR012340">
    <property type="entry name" value="NA-bd_OB-fold"/>
</dbReference>
<dbReference type="GO" id="GO:0003676">
    <property type="term" value="F:nucleic acid binding"/>
    <property type="evidence" value="ECO:0007669"/>
    <property type="project" value="InterPro"/>
</dbReference>
<dbReference type="PANTHER" id="PTHR37296:SF1">
    <property type="entry name" value="CONSERVED VIRULENCE FACTOR B"/>
    <property type="match status" value="1"/>
</dbReference>
<dbReference type="PIRSF" id="PIRSF012524">
    <property type="entry name" value="YitL_S1"/>
    <property type="match status" value="1"/>
</dbReference>
<dbReference type="EMBL" id="JACOOX010000005">
    <property type="protein sequence ID" value="MBC5663135.1"/>
    <property type="molecule type" value="Genomic_DNA"/>
</dbReference>
<dbReference type="Pfam" id="PF00575">
    <property type="entry name" value="S1"/>
    <property type="match status" value="1"/>
</dbReference>
<organism evidence="3 4">
    <name type="scientific">Coprococcus hominis</name>
    <name type="common">ex Liu et al. 2022</name>
    <dbReference type="NCBI Taxonomy" id="2763039"/>
    <lineage>
        <taxon>Bacteria</taxon>
        <taxon>Bacillati</taxon>
        <taxon>Bacillota</taxon>
        <taxon>Clostridia</taxon>
        <taxon>Lachnospirales</taxon>
        <taxon>Lachnospiraceae</taxon>
        <taxon>Coprococcus</taxon>
    </lineage>
</organism>
<comment type="caution">
    <text evidence="3">The sequence shown here is derived from an EMBL/GenBank/DDBJ whole genome shotgun (WGS) entry which is preliminary data.</text>
</comment>
<dbReference type="PROSITE" id="PS50126">
    <property type="entry name" value="S1"/>
    <property type="match status" value="1"/>
</dbReference>
<protein>
    <submittedName>
        <fullName evidence="3">S1 RNA-binding domain-containing protein</fullName>
    </submittedName>
</protein>
<dbReference type="Gene3D" id="2.40.50.140">
    <property type="entry name" value="Nucleic acid-binding proteins"/>
    <property type="match status" value="2"/>
</dbReference>
<gene>
    <name evidence="3" type="ORF">H8S09_09560</name>
</gene>
<evidence type="ECO:0000259" key="2">
    <source>
        <dbReference type="PROSITE" id="PS50126"/>
    </source>
</evidence>
<evidence type="ECO:0000313" key="4">
    <source>
        <dbReference type="Proteomes" id="UP000615234"/>
    </source>
</evidence>
<dbReference type="InterPro" id="IPR014464">
    <property type="entry name" value="CvfB_fam"/>
</dbReference>
<dbReference type="Gene3D" id="1.10.10.10">
    <property type="entry name" value="Winged helix-like DNA-binding domain superfamily/Winged helix DNA-binding domain"/>
    <property type="match status" value="1"/>
</dbReference>
<reference evidence="3 4" key="1">
    <citation type="submission" date="2020-08" db="EMBL/GenBank/DDBJ databases">
        <title>Genome public.</title>
        <authorList>
            <person name="Liu C."/>
            <person name="Sun Q."/>
        </authorList>
    </citation>
    <scope>NUCLEOTIDE SEQUENCE [LARGE SCALE GENOMIC DNA]</scope>
    <source>
        <strain evidence="3 4">NSJ-10</strain>
    </source>
</reference>
<dbReference type="InterPro" id="IPR003029">
    <property type="entry name" value="S1_domain"/>
</dbReference>
<evidence type="ECO:0000256" key="1">
    <source>
        <dbReference type="PIRNR" id="PIRNR012524"/>
    </source>
</evidence>
<dbReference type="InterPro" id="IPR040764">
    <property type="entry name" value="CvfB_WH"/>
</dbReference>
<dbReference type="AlphaFoldDB" id="A0A8I0AJE6"/>
<dbReference type="PANTHER" id="PTHR37296">
    <property type="entry name" value="CONSERVED VIRULENCE FACTOR B"/>
    <property type="match status" value="1"/>
</dbReference>
<proteinExistence type="inferred from homology"/>
<dbReference type="Pfam" id="PF17783">
    <property type="entry name" value="WHD_CvfB"/>
    <property type="match status" value="1"/>
</dbReference>
<name>A0A8I0AJE6_9FIRM</name>
<keyword evidence="4" id="KW-1185">Reference proteome</keyword>
<comment type="similarity">
    <text evidence="1">Belongs to the CvfB family.</text>
</comment>
<dbReference type="InterPro" id="IPR036388">
    <property type="entry name" value="WH-like_DNA-bd_sf"/>
</dbReference>
<accession>A0A8I0AJE6</accession>
<sequence>MIKIGEWNHLEVVKEKDFGIYLAEKKYDDEEVLLPKKQVPAGTRMGDQLDVFIYRDSADRLIATTNHPIITMGELAVLKCVNVTGIGAFMDWGLEKDILLPFKEQTSKVREGQSYLVRMYEDRSKRLCVSMKVYAYLETQSPYKAGDSVSGTVFEFNQNLGAFVAVDNRYSALIPMKEIHSRINVGETVEARVANVREDGKLNLSLQKPIREQINNDSEMVYNIIESYGGTLPFNDKADKEVIEKEFGLSKNAFKRAVGHLLKEGKIQITEKNIIIK</sequence>